<feature type="compositionally biased region" description="Acidic residues" evidence="1">
    <location>
        <begin position="646"/>
        <end position="658"/>
    </location>
</feature>
<dbReference type="Proteomes" id="UP000694255">
    <property type="component" value="Unassembled WGS sequence"/>
</dbReference>
<feature type="compositionally biased region" description="Basic and acidic residues" evidence="1">
    <location>
        <begin position="375"/>
        <end position="402"/>
    </location>
</feature>
<dbReference type="PROSITE" id="PS50006">
    <property type="entry name" value="FHA_DOMAIN"/>
    <property type="match status" value="1"/>
</dbReference>
<comment type="caution">
    <text evidence="3">The sequence shown here is derived from an EMBL/GenBank/DDBJ whole genome shotgun (WGS) entry which is preliminary data.</text>
</comment>
<proteinExistence type="predicted"/>
<sequence>MSHIHLLPTPLNSTADMSPSKKATPTSVYLPKSTTFNEGKISNQRVVFVKPGESVHIRRASRKNDHERMAKLTNLYFKNNHLSKEHAVITHISSGEYTIMDCGSTFGTIVNDQVLIPNTKHSLKDGDMVGFIISKPSSVIKAIIGAQDENTTSIPFSRFRNSTIAMTFNLEIGSNTLSFMPVAFRTTTNYSQDSTQKQQEEVEEENRQDELPSDVIVIESDEEENDANTKNSTEVEENDNNAQDSSYVDEKTAEILKIDFNSDFESDSSAPMNIASDNDQNEKNNLGFPSLFISRSNEYENATNKEVEEEVEEAVNKDRDEEADVATRIPEDEDEDSNVVSIELHKANENKPAGDESSETNKRINRAALAPLFEAIRRASKTKESEEHDHDEKEDTSYKKNMDMLAPLFEPVISIKSSQELEEESEEEEKSMEIDLDDNDEDGRSKLHAEDSQLDNDEIEEDDDIDVSPRKGLISQDSEDEQEEEIEDYDEEEEEEQGQGESEDDEEDEDEDDDIEEVEELEEDEKEYDYDEQQEEQHQRVFIFDEEQEDQERCILVDDEDEDDIEEEENLDDIPQVWLESLEDDDPDNCCICEYEIRTEFDPLKGYLRNPANVIDENDDSDVSSHKSVSSECETHTSKKRSRAEMEEEEEEESEVEDIVAPPVKKSKGTSVLKAVAKDIGKGLLYAGAAGVALALYGRSLSVLLFDKEIPPQGG</sequence>
<evidence type="ECO:0000256" key="1">
    <source>
        <dbReference type="SAM" id="MobiDB-lite"/>
    </source>
</evidence>
<evidence type="ECO:0000259" key="2">
    <source>
        <dbReference type="PROSITE" id="PS50006"/>
    </source>
</evidence>
<feature type="compositionally biased region" description="Basic and acidic residues" evidence="1">
    <location>
        <begin position="343"/>
        <end position="362"/>
    </location>
</feature>
<dbReference type="InterPro" id="IPR000253">
    <property type="entry name" value="FHA_dom"/>
</dbReference>
<feature type="compositionally biased region" description="Basic and acidic residues" evidence="1">
    <location>
        <begin position="442"/>
        <end position="451"/>
    </location>
</feature>
<evidence type="ECO:0000313" key="3">
    <source>
        <dbReference type="EMBL" id="KAG7661085.1"/>
    </source>
</evidence>
<feature type="compositionally biased region" description="Acidic residues" evidence="1">
    <location>
        <begin position="420"/>
        <end position="441"/>
    </location>
</feature>
<dbReference type="GeneID" id="73472257"/>
<feature type="domain" description="FHA" evidence="2">
    <location>
        <begin position="55"/>
        <end position="115"/>
    </location>
</feature>
<feature type="region of interest" description="Disordered" evidence="1">
    <location>
        <begin position="189"/>
        <end position="247"/>
    </location>
</feature>
<organism evidence="3 4">
    <name type="scientific">[Candida] subhashii</name>
    <dbReference type="NCBI Taxonomy" id="561895"/>
    <lineage>
        <taxon>Eukaryota</taxon>
        <taxon>Fungi</taxon>
        <taxon>Dikarya</taxon>
        <taxon>Ascomycota</taxon>
        <taxon>Saccharomycotina</taxon>
        <taxon>Pichiomycetes</taxon>
        <taxon>Debaryomycetaceae</taxon>
        <taxon>Spathaspora</taxon>
    </lineage>
</organism>
<feature type="region of interest" description="Disordered" evidence="1">
    <location>
        <begin position="614"/>
        <end position="662"/>
    </location>
</feature>
<feature type="compositionally biased region" description="Acidic residues" evidence="1">
    <location>
        <begin position="452"/>
        <end position="466"/>
    </location>
</feature>
<keyword evidence="4" id="KW-1185">Reference proteome</keyword>
<protein>
    <recommendedName>
        <fullName evidence="2">FHA domain-containing protein</fullName>
    </recommendedName>
</protein>
<gene>
    <name evidence="3" type="ORF">J8A68_005457</name>
</gene>
<feature type="compositionally biased region" description="Acidic residues" evidence="1">
    <location>
        <begin position="560"/>
        <end position="572"/>
    </location>
</feature>
<feature type="compositionally biased region" description="Polar residues" evidence="1">
    <location>
        <begin position="10"/>
        <end position="27"/>
    </location>
</feature>
<dbReference type="OrthoDB" id="4096268at2759"/>
<evidence type="ECO:0000313" key="4">
    <source>
        <dbReference type="Proteomes" id="UP000694255"/>
    </source>
</evidence>
<dbReference type="RefSeq" id="XP_049261318.1">
    <property type="nucleotide sequence ID" value="XM_049409525.1"/>
</dbReference>
<name>A0A8J5UT25_9ASCO</name>
<feature type="region of interest" description="Disordered" evidence="1">
    <location>
        <begin position="302"/>
        <end position="538"/>
    </location>
</feature>
<dbReference type="EMBL" id="JAGSYN010000270">
    <property type="protein sequence ID" value="KAG7661085.1"/>
    <property type="molecule type" value="Genomic_DNA"/>
</dbReference>
<reference evidence="3 4" key="1">
    <citation type="journal article" date="2021" name="DNA Res.">
        <title>Genome analysis of Candida subhashii reveals its hybrid nature and dual mitochondrial genome conformations.</title>
        <authorList>
            <person name="Mixao V."/>
            <person name="Hegedusova E."/>
            <person name="Saus E."/>
            <person name="Pryszcz L.P."/>
            <person name="Cillingova A."/>
            <person name="Nosek J."/>
            <person name="Gabaldon T."/>
        </authorList>
    </citation>
    <scope>NUCLEOTIDE SEQUENCE [LARGE SCALE GENOMIC DNA]</scope>
    <source>
        <strain evidence="3 4">CBS 10753</strain>
    </source>
</reference>
<dbReference type="Pfam" id="PF00498">
    <property type="entry name" value="FHA"/>
    <property type="match status" value="1"/>
</dbReference>
<dbReference type="AlphaFoldDB" id="A0A8J5UT25"/>
<accession>A0A8J5UT25</accession>
<feature type="region of interest" description="Disordered" evidence="1">
    <location>
        <begin position="560"/>
        <end position="585"/>
    </location>
</feature>
<feature type="region of interest" description="Disordered" evidence="1">
    <location>
        <begin position="1"/>
        <end position="27"/>
    </location>
</feature>
<feature type="compositionally biased region" description="Acidic residues" evidence="1">
    <location>
        <begin position="477"/>
        <end position="534"/>
    </location>
</feature>